<evidence type="ECO:0000313" key="2">
    <source>
        <dbReference type="Proteomes" id="UP000546642"/>
    </source>
</evidence>
<organism evidence="1 2">
    <name type="scientific">Nocardiopsis mwathae</name>
    <dbReference type="NCBI Taxonomy" id="1472723"/>
    <lineage>
        <taxon>Bacteria</taxon>
        <taxon>Bacillati</taxon>
        <taxon>Actinomycetota</taxon>
        <taxon>Actinomycetes</taxon>
        <taxon>Streptosporangiales</taxon>
        <taxon>Nocardiopsidaceae</taxon>
        <taxon>Nocardiopsis</taxon>
    </lineage>
</organism>
<proteinExistence type="predicted"/>
<accession>A0A7X0D7Q6</accession>
<dbReference type="Proteomes" id="UP000546642">
    <property type="component" value="Unassembled WGS sequence"/>
</dbReference>
<name>A0A7X0D7Q6_9ACTN</name>
<gene>
    <name evidence="1" type="ORF">HNR23_004932</name>
</gene>
<keyword evidence="2" id="KW-1185">Reference proteome</keyword>
<dbReference type="EMBL" id="JACHDS010000001">
    <property type="protein sequence ID" value="MBB6174872.1"/>
    <property type="molecule type" value="Genomic_DNA"/>
</dbReference>
<sequence>MPQPAQVSVKLSIPLFGEINGVWEPDDAERRAAWELYVELITRVTVVDLRPDEGLMREALASVYTLFGSTREILRRYGPEVAPRRAPGRLSFGAIAVAVLNGTLRPFLARWHPALTSDEATLPEGGDPVAHERAWEHADELRRELDQVRSSLTDLAQLLAEVAGVAHFHDGATDDGDQTRPDTDD</sequence>
<comment type="caution">
    <text evidence="1">The sequence shown here is derived from an EMBL/GenBank/DDBJ whole genome shotgun (WGS) entry which is preliminary data.</text>
</comment>
<dbReference type="AlphaFoldDB" id="A0A7X0D7Q6"/>
<reference evidence="1 2" key="1">
    <citation type="submission" date="2020-08" db="EMBL/GenBank/DDBJ databases">
        <title>Sequencing the genomes of 1000 actinobacteria strains.</title>
        <authorList>
            <person name="Klenk H.-P."/>
        </authorList>
    </citation>
    <scope>NUCLEOTIDE SEQUENCE [LARGE SCALE GENOMIC DNA]</scope>
    <source>
        <strain evidence="1 2">DSM 46659</strain>
    </source>
</reference>
<evidence type="ECO:0000313" key="1">
    <source>
        <dbReference type="EMBL" id="MBB6174872.1"/>
    </source>
</evidence>
<dbReference type="RefSeq" id="WP_221308240.1">
    <property type="nucleotide sequence ID" value="NZ_JACHDS010000001.1"/>
</dbReference>
<protein>
    <submittedName>
        <fullName evidence="1">Uncharacterized protein</fullName>
    </submittedName>
</protein>